<dbReference type="PANTHER" id="PTHR31566:SF0">
    <property type="entry name" value="CYTOCHROME C BIOGENESIS PROTEIN CCS1, CHLOROPLASTIC"/>
    <property type="match status" value="1"/>
</dbReference>
<keyword evidence="3" id="KW-0201">Cytochrome c-type biogenesis</keyword>
<evidence type="ECO:0000259" key="7">
    <source>
        <dbReference type="Pfam" id="PF05140"/>
    </source>
</evidence>
<protein>
    <submittedName>
        <fullName evidence="8">Cytochrome C biogenesis protein ResB</fullName>
    </submittedName>
</protein>
<evidence type="ECO:0000256" key="1">
    <source>
        <dbReference type="ARBA" id="ARBA00004141"/>
    </source>
</evidence>
<feature type="transmembrane region" description="Helical" evidence="6">
    <location>
        <begin position="450"/>
        <end position="469"/>
    </location>
</feature>
<keyword evidence="2 6" id="KW-0812">Transmembrane</keyword>
<dbReference type="PANTHER" id="PTHR31566">
    <property type="entry name" value="CYTOCHROME C BIOGENESIS PROTEIN CCS1, CHLOROPLASTIC"/>
    <property type="match status" value="1"/>
</dbReference>
<evidence type="ECO:0000256" key="5">
    <source>
        <dbReference type="ARBA" id="ARBA00023136"/>
    </source>
</evidence>
<dbReference type="InterPro" id="IPR007816">
    <property type="entry name" value="ResB-like_domain"/>
</dbReference>
<keyword evidence="4 6" id="KW-1133">Transmembrane helix</keyword>
<dbReference type="Pfam" id="PF05140">
    <property type="entry name" value="ResB"/>
    <property type="match status" value="1"/>
</dbReference>
<evidence type="ECO:0000256" key="3">
    <source>
        <dbReference type="ARBA" id="ARBA00022748"/>
    </source>
</evidence>
<accession>A0A179VF09</accession>
<dbReference type="EMBL" id="LQYE01000001">
    <property type="protein sequence ID" value="OAT70439.1"/>
    <property type="molecule type" value="Genomic_DNA"/>
</dbReference>
<reference evidence="8 9" key="1">
    <citation type="submission" date="2016-01" db="EMBL/GenBank/DDBJ databases">
        <title>Mycobacterium immunogenum strain CD11_6 genome sequencing and assembly.</title>
        <authorList>
            <person name="Kaur G."/>
            <person name="Nair G.R."/>
            <person name="Mayilraj S."/>
        </authorList>
    </citation>
    <scope>NUCLEOTIDE SEQUENCE [LARGE SCALE GENOMIC DNA]</scope>
    <source>
        <strain evidence="8 9">CD11-6</strain>
    </source>
</reference>
<feature type="domain" description="ResB-like" evidence="7">
    <location>
        <begin position="21"/>
        <end position="507"/>
    </location>
</feature>
<sequence length="535" mass="58631">MTIAKRLLAYARNTWRGLTSMGTALALLVLLALGAIPGAMLPQRALNQAKVDEYLAEHSTIGPWLDRVQAFDVFSSFWFTAIYVLLFISLVGCIIPRTVEHAKALRTQPVPVPRNLGRLPKHAEQTVTADQEQLAETISARLRGWRRTTRVNGEITEISAEKGYLREFGNLVFHLSLVGLLVSFAVGKLFGYEGNVIVIANGGPGFCSSSPAAFDSFRAGNTVDGTNLDPVCVKVKDFKATYLASGQAHSFESNIEYQAGDDIQNNVWRPDRLAMNHPLRVNGNRVYLLGYGYAPTFTVTFPDGRKRSETIQWRPDDPTTLLSSGAVRIDPPAGTYPDPNVRRKNQIAIQGLFAPTEQLHGTLLSSSFPEMRKPAVAINIYRGDTGLDSGRAQSIFDLDPRMIEQKRLNQVARANLLPGQSVKLNDGTIVRFDGAVNFVNLQVSRDPAQLWVLIFALTMMAGLVVSLVIKRRRVWARLTPGATAGTVNVELGGLARTDSSGWGDEFERLCDRCLEGLPRLGTAGAATGHKDEDAE</sequence>
<gene>
    <name evidence="8" type="ORF">AWB85_03590</name>
</gene>
<dbReference type="InterPro" id="IPR023494">
    <property type="entry name" value="Cyt_c_bgen_Ccs1/CcsB/ResB"/>
</dbReference>
<organism evidence="8 9">
    <name type="scientific">Mycobacteroides immunogenum</name>
    <dbReference type="NCBI Taxonomy" id="83262"/>
    <lineage>
        <taxon>Bacteria</taxon>
        <taxon>Bacillati</taxon>
        <taxon>Actinomycetota</taxon>
        <taxon>Actinomycetes</taxon>
        <taxon>Mycobacteriales</taxon>
        <taxon>Mycobacteriaceae</taxon>
        <taxon>Mycobacteroides</taxon>
    </lineage>
</organism>
<dbReference type="GO" id="GO:0017004">
    <property type="term" value="P:cytochrome complex assembly"/>
    <property type="evidence" value="ECO:0007669"/>
    <property type="project" value="UniProtKB-KW"/>
</dbReference>
<feature type="transmembrane region" description="Helical" evidence="6">
    <location>
        <begin position="71"/>
        <end position="95"/>
    </location>
</feature>
<feature type="transmembrane region" description="Helical" evidence="6">
    <location>
        <begin position="171"/>
        <end position="191"/>
    </location>
</feature>
<evidence type="ECO:0000256" key="6">
    <source>
        <dbReference type="SAM" id="Phobius"/>
    </source>
</evidence>
<dbReference type="AlphaFoldDB" id="A0A179VF09"/>
<name>A0A179VF09_9MYCO</name>
<proteinExistence type="predicted"/>
<dbReference type="Proteomes" id="UP000186919">
    <property type="component" value="Unassembled WGS sequence"/>
</dbReference>
<comment type="subcellular location">
    <subcellularLocation>
        <location evidence="1">Membrane</location>
        <topology evidence="1">Multi-pass membrane protein</topology>
    </subcellularLocation>
</comment>
<evidence type="ECO:0000313" key="9">
    <source>
        <dbReference type="Proteomes" id="UP000186919"/>
    </source>
</evidence>
<evidence type="ECO:0000256" key="2">
    <source>
        <dbReference type="ARBA" id="ARBA00022692"/>
    </source>
</evidence>
<dbReference type="RefSeq" id="WP_064627642.1">
    <property type="nucleotide sequence ID" value="NZ_LQYE01000001.1"/>
</dbReference>
<evidence type="ECO:0000256" key="4">
    <source>
        <dbReference type="ARBA" id="ARBA00022989"/>
    </source>
</evidence>
<evidence type="ECO:0000313" key="8">
    <source>
        <dbReference type="EMBL" id="OAT70439.1"/>
    </source>
</evidence>
<comment type="caution">
    <text evidence="8">The sequence shown here is derived from an EMBL/GenBank/DDBJ whole genome shotgun (WGS) entry which is preliminary data.</text>
</comment>
<dbReference type="GO" id="GO:0016020">
    <property type="term" value="C:membrane"/>
    <property type="evidence" value="ECO:0007669"/>
    <property type="project" value="UniProtKB-SubCell"/>
</dbReference>
<keyword evidence="5 6" id="KW-0472">Membrane</keyword>